<reference evidence="2" key="1">
    <citation type="journal article" date="2014" name="Int. J. Syst. Evol. Microbiol.">
        <title>Complete genome sequence of Corynebacterium casei LMG S-19264T (=DSM 44701T), isolated from a smear-ripened cheese.</title>
        <authorList>
            <consortium name="US DOE Joint Genome Institute (JGI-PGF)"/>
            <person name="Walter F."/>
            <person name="Albersmeier A."/>
            <person name="Kalinowski J."/>
            <person name="Ruckert C."/>
        </authorList>
    </citation>
    <scope>NUCLEOTIDE SEQUENCE</scope>
    <source>
        <strain evidence="2">NBRC 110071</strain>
    </source>
</reference>
<keyword evidence="1" id="KW-1133">Transmembrane helix</keyword>
<comment type="caution">
    <text evidence="2">The sequence shown here is derived from an EMBL/GenBank/DDBJ whole genome shotgun (WGS) entry which is preliminary data.</text>
</comment>
<evidence type="ECO:0000256" key="1">
    <source>
        <dbReference type="SAM" id="Phobius"/>
    </source>
</evidence>
<dbReference type="Proteomes" id="UP001161389">
    <property type="component" value="Unassembled WGS sequence"/>
</dbReference>
<accession>A0AA37S942</accession>
<sequence>MRVQAMATITPLCMLRCFVRKLVPHLSFSNPPLPLWIHTGIFFVLLLCVQFSLVGSVDSYAEPLKFGINTAEGGLVKPRYQAALERWLLDQGCKADVVAQLDGAQGDLVFDVRADRQGSALQDAPLLVPIELTSEDLDSVWVIRRTALGGGIESLIGERVALLSELSLIGYQRPLAQLAMLGVTKDQLTVLHSDQYQGVMTLLLHGDVFAAAIPRVFAQRWLESNGLAILYEPMSTKGESRVTKGDPGAMKGDPGATKETQALQVGIWATPSSFNRGGAVLANYETCVQALTGVRRSGRRDLKMRLFPEWVTGFTVDSLLSNNR</sequence>
<reference evidence="2" key="2">
    <citation type="submission" date="2023-01" db="EMBL/GenBank/DDBJ databases">
        <title>Draft genome sequence of Litoribrevibacter albus strain NBRC 110071.</title>
        <authorList>
            <person name="Sun Q."/>
            <person name="Mori K."/>
        </authorList>
    </citation>
    <scope>NUCLEOTIDE SEQUENCE</scope>
    <source>
        <strain evidence="2">NBRC 110071</strain>
    </source>
</reference>
<keyword evidence="3" id="KW-1185">Reference proteome</keyword>
<name>A0AA37S942_9GAMM</name>
<evidence type="ECO:0000313" key="2">
    <source>
        <dbReference type="EMBL" id="GLQ30526.1"/>
    </source>
</evidence>
<protein>
    <submittedName>
        <fullName evidence="2">Uncharacterized protein</fullName>
    </submittedName>
</protein>
<organism evidence="2 3">
    <name type="scientific">Litoribrevibacter albus</name>
    <dbReference type="NCBI Taxonomy" id="1473156"/>
    <lineage>
        <taxon>Bacteria</taxon>
        <taxon>Pseudomonadati</taxon>
        <taxon>Pseudomonadota</taxon>
        <taxon>Gammaproteobacteria</taxon>
        <taxon>Oceanospirillales</taxon>
        <taxon>Oceanospirillaceae</taxon>
        <taxon>Litoribrevibacter</taxon>
    </lineage>
</organism>
<keyword evidence="1" id="KW-0812">Transmembrane</keyword>
<gene>
    <name evidence="2" type="ORF">GCM10007876_10040</name>
</gene>
<feature type="transmembrane region" description="Helical" evidence="1">
    <location>
        <begin position="35"/>
        <end position="55"/>
    </location>
</feature>
<evidence type="ECO:0000313" key="3">
    <source>
        <dbReference type="Proteomes" id="UP001161389"/>
    </source>
</evidence>
<keyword evidence="1" id="KW-0472">Membrane</keyword>
<dbReference type="EMBL" id="BSNM01000006">
    <property type="protein sequence ID" value="GLQ30526.1"/>
    <property type="molecule type" value="Genomic_DNA"/>
</dbReference>
<proteinExistence type="predicted"/>
<dbReference type="RefSeq" id="WP_284379553.1">
    <property type="nucleotide sequence ID" value="NZ_BSNM01000006.1"/>
</dbReference>
<dbReference type="Pfam" id="PF12974">
    <property type="entry name" value="Phosphonate-bd"/>
    <property type="match status" value="1"/>
</dbReference>
<dbReference type="AlphaFoldDB" id="A0AA37S942"/>